<dbReference type="Gene3D" id="1.10.533.10">
    <property type="entry name" value="Death Domain, Fas"/>
    <property type="match status" value="1"/>
</dbReference>
<keyword evidence="3" id="KW-1185">Reference proteome</keyword>
<proteinExistence type="predicted"/>
<dbReference type="SUPFAM" id="SSF47986">
    <property type="entry name" value="DEATH domain"/>
    <property type="match status" value="1"/>
</dbReference>
<dbReference type="PROSITE" id="PS50824">
    <property type="entry name" value="DAPIN"/>
    <property type="match status" value="1"/>
</dbReference>
<dbReference type="AlphaFoldDB" id="A0A3P9DJL3"/>
<feature type="domain" description="Pyrin" evidence="1">
    <location>
        <begin position="1"/>
        <end position="65"/>
    </location>
</feature>
<name>A0A3P9DJL3_9CICH</name>
<dbReference type="Pfam" id="PF02758">
    <property type="entry name" value="PYRIN"/>
    <property type="match status" value="1"/>
</dbReference>
<accession>A0A3P9DJL3</accession>
<dbReference type="SMART" id="SM01289">
    <property type="entry name" value="PYRIN"/>
    <property type="match status" value="1"/>
</dbReference>
<reference evidence="2" key="2">
    <citation type="submission" date="2025-09" db="UniProtKB">
        <authorList>
            <consortium name="Ensembl"/>
        </authorList>
    </citation>
    <scope>IDENTIFICATION</scope>
</reference>
<organism evidence="2 3">
    <name type="scientific">Maylandia zebra</name>
    <name type="common">zebra mbuna</name>
    <dbReference type="NCBI Taxonomy" id="106582"/>
    <lineage>
        <taxon>Eukaryota</taxon>
        <taxon>Metazoa</taxon>
        <taxon>Chordata</taxon>
        <taxon>Craniata</taxon>
        <taxon>Vertebrata</taxon>
        <taxon>Euteleostomi</taxon>
        <taxon>Actinopterygii</taxon>
        <taxon>Neopterygii</taxon>
        <taxon>Teleostei</taxon>
        <taxon>Neoteleostei</taxon>
        <taxon>Acanthomorphata</taxon>
        <taxon>Ovalentaria</taxon>
        <taxon>Cichlomorphae</taxon>
        <taxon>Cichliformes</taxon>
        <taxon>Cichlidae</taxon>
        <taxon>African cichlids</taxon>
        <taxon>Pseudocrenilabrinae</taxon>
        <taxon>Haplochromini</taxon>
        <taxon>Maylandia</taxon>
        <taxon>Maylandia zebra complex</taxon>
    </lineage>
</organism>
<protein>
    <recommendedName>
        <fullName evidence="1">Pyrin domain-containing protein</fullName>
    </recommendedName>
</protein>
<dbReference type="InterPro" id="IPR011029">
    <property type="entry name" value="DEATH-like_dom_sf"/>
</dbReference>
<sequence length="99" mass="11491">MFTVISSDSVPLQLLEMLDDLGEEQLKRFHFYLQNEPVGDFQTIKKSRLENADRLKTVDVMIQSYSDHAVEVATHENNKINTKVYFIKHVESQVVSLCF</sequence>
<evidence type="ECO:0000259" key="1">
    <source>
        <dbReference type="PROSITE" id="PS50824"/>
    </source>
</evidence>
<dbReference type="Proteomes" id="UP000265160">
    <property type="component" value="Unplaced"/>
</dbReference>
<evidence type="ECO:0000313" key="2">
    <source>
        <dbReference type="Ensembl" id="ENSMZEP00005034950.1"/>
    </source>
</evidence>
<dbReference type="InterPro" id="IPR004020">
    <property type="entry name" value="DAPIN"/>
</dbReference>
<evidence type="ECO:0000313" key="3">
    <source>
        <dbReference type="Proteomes" id="UP000265160"/>
    </source>
</evidence>
<dbReference type="Ensembl" id="ENSMZET00005036195.1">
    <property type="protein sequence ID" value="ENSMZEP00005034950.1"/>
    <property type="gene ID" value="ENSMZEG00005026143.1"/>
</dbReference>
<dbReference type="GeneTree" id="ENSGT01110000267812"/>
<reference evidence="2" key="1">
    <citation type="submission" date="2025-08" db="UniProtKB">
        <authorList>
            <consortium name="Ensembl"/>
        </authorList>
    </citation>
    <scope>IDENTIFICATION</scope>
</reference>